<evidence type="ECO:0000313" key="2">
    <source>
        <dbReference type="EMBL" id="QHU03000.1"/>
    </source>
</evidence>
<evidence type="ECO:0000256" key="1">
    <source>
        <dbReference type="SAM" id="Phobius"/>
    </source>
</evidence>
<proteinExistence type="predicted"/>
<accession>A0A6C0JDR9</accession>
<reference evidence="2" key="1">
    <citation type="journal article" date="2020" name="Nature">
        <title>Giant virus diversity and host interactions through global metagenomics.</title>
        <authorList>
            <person name="Schulz F."/>
            <person name="Roux S."/>
            <person name="Paez-Espino D."/>
            <person name="Jungbluth S."/>
            <person name="Walsh D.A."/>
            <person name="Denef V.J."/>
            <person name="McMahon K.D."/>
            <person name="Konstantinidis K.T."/>
            <person name="Eloe-Fadrosh E.A."/>
            <person name="Kyrpides N.C."/>
            <person name="Woyke T."/>
        </authorList>
    </citation>
    <scope>NUCLEOTIDE SEQUENCE</scope>
    <source>
        <strain evidence="2">GVMAG-M-3300025890-48</strain>
    </source>
</reference>
<dbReference type="EMBL" id="MN740368">
    <property type="protein sequence ID" value="QHU03000.1"/>
    <property type="molecule type" value="Genomic_DNA"/>
</dbReference>
<organism evidence="2">
    <name type="scientific">viral metagenome</name>
    <dbReference type="NCBI Taxonomy" id="1070528"/>
    <lineage>
        <taxon>unclassified sequences</taxon>
        <taxon>metagenomes</taxon>
        <taxon>organismal metagenomes</taxon>
    </lineage>
</organism>
<keyword evidence="1" id="KW-1133">Transmembrane helix</keyword>
<name>A0A6C0JDR9_9ZZZZ</name>
<dbReference type="AlphaFoldDB" id="A0A6C0JDR9"/>
<sequence length="266" mass="29694">MNNIYDSISKLYTEGGFLNLYASDLLIVGIVMLIVFIVYSYYSVMNRLRPIKDDWINQRCNPSVIPFAGVINPQDGKSALDYTAENFASCTQTILEDITEYTLLPFHYLLNVINIAFSELDAAINSMRAEFNNMRNSADKVTNNLYSRAMNITAPIIKNNITMKSMFSKTQGTMATAIYMLYGGYMTTQSLFSFIYNIVVKILETMVASIAALFVVSFFFPPAFGAALLLIATMTVVIIASVVMLVIMQNIFKASGMRKPPGIPKK</sequence>
<protein>
    <submittedName>
        <fullName evidence="2">Uncharacterized protein</fullName>
    </submittedName>
</protein>
<feature type="transmembrane region" description="Helical" evidence="1">
    <location>
        <begin position="20"/>
        <end position="42"/>
    </location>
</feature>
<keyword evidence="1" id="KW-0472">Membrane</keyword>
<feature type="transmembrane region" description="Helical" evidence="1">
    <location>
        <begin position="226"/>
        <end position="248"/>
    </location>
</feature>
<feature type="transmembrane region" description="Helical" evidence="1">
    <location>
        <begin position="194"/>
        <end position="220"/>
    </location>
</feature>
<keyword evidence="1" id="KW-0812">Transmembrane</keyword>